<dbReference type="InterPro" id="IPR036045">
    <property type="entry name" value="Sec1-like_sf"/>
</dbReference>
<sequence length="627" mass="70414">MSLREKQLASLLSMLNLNTSSSDQLVDVSEPVWKILVFDKVGQDILAPLVSVKELRENGVTLHIPLNAVHTPIPDVPAIYFTLPTDENVERISKDVESKLYGSFYLNFINPIARSKIEDIANAAVLSNDSKIVQKVYDQYCDFICLEEDLFAATGESGSFYALNTTTAQDTEITQTLEALTNTLFSALVQLQQIPIIRAPRNTAASMVAESLDKKLREHLRDPRNCLFTSSHSRPILIIYDRNLDLPTCLTHSWNYQSLVHDLLGITRNQVKVEESGAMKCYDLDGRRDTFWDGLRSAPFNQVAEAIQNELEEVRRAEEEVRRLKVEIGGVDELNEDLSSNTNRLSNAIKDLPALLEKKKMLDQHMNIATALLAKIKSRHLDNLYELETKLLQNPSQSILGLQGSYKDKIRLFLMYYILNNGQIASSEVDQFQTSLGSVPADDGKEPQDVFKQAFEFVKKWISLSKLNTSNAYSVHGGGVPTGNLINLQDDRSNIFSKIVGGTSFLMEGVRNLVFKKQALPLTRVVQELLDGQQTDLTSDYVYFDPKQIKQTTRNNQSFNEGIVFVVGGGNYHEYNNINDVVCKKNLTGAQTMGKQKKVTYGTSCLLNGEEFLEQLCMLGEETLSRS</sequence>
<evidence type="ECO:0000313" key="3">
    <source>
        <dbReference type="EMBL" id="ODN00094.1"/>
    </source>
</evidence>
<accession>A0A1D2N496</accession>
<dbReference type="Gene3D" id="1.25.40.60">
    <property type="match status" value="1"/>
</dbReference>
<dbReference type="EMBL" id="LJIJ01000234">
    <property type="protein sequence ID" value="ODN00094.1"/>
    <property type="molecule type" value="Genomic_DNA"/>
</dbReference>
<feature type="coiled-coil region" evidence="2">
    <location>
        <begin position="300"/>
        <end position="351"/>
    </location>
</feature>
<name>A0A1D2N496_ORCCI</name>
<comment type="similarity">
    <text evidence="1">Belongs to the STXBP/unc-18/SEC1 family.</text>
</comment>
<dbReference type="PIRSF" id="PIRSF005715">
    <property type="entry name" value="VPS45_Sec1"/>
    <property type="match status" value="1"/>
</dbReference>
<dbReference type="InterPro" id="IPR043127">
    <property type="entry name" value="Sec-1-like_dom3a"/>
</dbReference>
<evidence type="ECO:0000313" key="4">
    <source>
        <dbReference type="Proteomes" id="UP000094527"/>
    </source>
</evidence>
<protein>
    <submittedName>
        <fullName evidence="3">Protein sly1</fullName>
    </submittedName>
</protein>
<dbReference type="AlphaFoldDB" id="A0A1D2N496"/>
<dbReference type="Gene3D" id="3.40.50.1910">
    <property type="match status" value="1"/>
</dbReference>
<dbReference type="OMA" id="VNDLRAW"/>
<dbReference type="InterPro" id="IPR027482">
    <property type="entry name" value="Sec1-like_dom2"/>
</dbReference>
<reference evidence="3 4" key="1">
    <citation type="journal article" date="2016" name="Genome Biol. Evol.">
        <title>Gene Family Evolution Reflects Adaptation to Soil Environmental Stressors in the Genome of the Collembolan Orchesella cincta.</title>
        <authorList>
            <person name="Faddeeva-Vakhrusheva A."/>
            <person name="Derks M.F."/>
            <person name="Anvar S.Y."/>
            <person name="Agamennone V."/>
            <person name="Suring W."/>
            <person name="Smit S."/>
            <person name="van Straalen N.M."/>
            <person name="Roelofs D."/>
        </authorList>
    </citation>
    <scope>NUCLEOTIDE SEQUENCE [LARGE SCALE GENOMIC DNA]</scope>
    <source>
        <tissue evidence="3">Mixed pool</tissue>
    </source>
</reference>
<gene>
    <name evidence="3" type="ORF">Ocin01_06595</name>
</gene>
<dbReference type="Gene3D" id="3.40.50.2060">
    <property type="match status" value="1"/>
</dbReference>
<dbReference type="SUPFAM" id="SSF56815">
    <property type="entry name" value="Sec1/munc18-like (SM) proteins"/>
    <property type="match status" value="1"/>
</dbReference>
<comment type="caution">
    <text evidence="3">The sequence shown here is derived from an EMBL/GenBank/DDBJ whole genome shotgun (WGS) entry which is preliminary data.</text>
</comment>
<organism evidence="3 4">
    <name type="scientific">Orchesella cincta</name>
    <name type="common">Springtail</name>
    <name type="synonym">Podura cincta</name>
    <dbReference type="NCBI Taxonomy" id="48709"/>
    <lineage>
        <taxon>Eukaryota</taxon>
        <taxon>Metazoa</taxon>
        <taxon>Ecdysozoa</taxon>
        <taxon>Arthropoda</taxon>
        <taxon>Hexapoda</taxon>
        <taxon>Collembola</taxon>
        <taxon>Entomobryomorpha</taxon>
        <taxon>Entomobryoidea</taxon>
        <taxon>Orchesellidae</taxon>
        <taxon>Orchesellinae</taxon>
        <taxon>Orchesella</taxon>
    </lineage>
</organism>
<evidence type="ECO:0000256" key="2">
    <source>
        <dbReference type="SAM" id="Coils"/>
    </source>
</evidence>
<keyword evidence="2" id="KW-0175">Coiled coil</keyword>
<dbReference type="PANTHER" id="PTHR11679">
    <property type="entry name" value="VESICLE PROTEIN SORTING-ASSOCIATED"/>
    <property type="match status" value="1"/>
</dbReference>
<proteinExistence type="inferred from homology"/>
<keyword evidence="4" id="KW-1185">Reference proteome</keyword>
<dbReference type="Pfam" id="PF00995">
    <property type="entry name" value="Sec1"/>
    <property type="match status" value="1"/>
</dbReference>
<dbReference type="InterPro" id="IPR001619">
    <property type="entry name" value="Sec1-like"/>
</dbReference>
<dbReference type="Proteomes" id="UP000094527">
    <property type="component" value="Unassembled WGS sequence"/>
</dbReference>
<dbReference type="InterPro" id="IPR043154">
    <property type="entry name" value="Sec-1-like_dom1"/>
</dbReference>
<evidence type="ECO:0000256" key="1">
    <source>
        <dbReference type="ARBA" id="ARBA00009884"/>
    </source>
</evidence>
<dbReference type="OrthoDB" id="10251230at2759"/>
<dbReference type="STRING" id="48709.A0A1D2N496"/>
<dbReference type="GO" id="GO:0016192">
    <property type="term" value="P:vesicle-mediated transport"/>
    <property type="evidence" value="ECO:0007669"/>
    <property type="project" value="InterPro"/>
</dbReference>
<dbReference type="Gene3D" id="3.90.830.10">
    <property type="entry name" value="Syntaxin Binding Protein 1, Chain A, domain 2"/>
    <property type="match status" value="1"/>
</dbReference>